<evidence type="ECO:0000256" key="6">
    <source>
        <dbReference type="SAM" id="Phobius"/>
    </source>
</evidence>
<reference evidence="11" key="1">
    <citation type="submission" date="2017-02" db="UniProtKB">
        <authorList>
            <consortium name="WormBaseParasite"/>
        </authorList>
    </citation>
    <scope>IDENTIFICATION</scope>
</reference>
<dbReference type="AlphaFoldDB" id="A0A0N4UEP0"/>
<dbReference type="Proteomes" id="UP000038040">
    <property type="component" value="Unplaced"/>
</dbReference>
<evidence type="ECO:0000313" key="8">
    <source>
        <dbReference type="EMBL" id="VDN59404.1"/>
    </source>
</evidence>
<accession>A0A0N4UEP0</accession>
<evidence type="ECO:0000256" key="3">
    <source>
        <dbReference type="ARBA" id="ARBA00022729"/>
    </source>
</evidence>
<evidence type="ECO:0000256" key="4">
    <source>
        <dbReference type="ARBA" id="ARBA00022989"/>
    </source>
</evidence>
<dbReference type="WBParaSite" id="DME_0000585301-mRNA-1">
    <property type="protein sequence ID" value="DME_0000585301-mRNA-1"/>
    <property type="gene ID" value="DME_0000585301"/>
</dbReference>
<evidence type="ECO:0000313" key="10">
    <source>
        <dbReference type="Proteomes" id="UP000274756"/>
    </source>
</evidence>
<dbReference type="InterPro" id="IPR009637">
    <property type="entry name" value="GPR107/GPR108-like"/>
</dbReference>
<organism evidence="9 11">
    <name type="scientific">Dracunculus medinensis</name>
    <name type="common">Guinea worm</name>
    <dbReference type="NCBI Taxonomy" id="318479"/>
    <lineage>
        <taxon>Eukaryota</taxon>
        <taxon>Metazoa</taxon>
        <taxon>Ecdysozoa</taxon>
        <taxon>Nematoda</taxon>
        <taxon>Chromadorea</taxon>
        <taxon>Rhabditida</taxon>
        <taxon>Spirurina</taxon>
        <taxon>Dracunculoidea</taxon>
        <taxon>Dracunculidae</taxon>
        <taxon>Dracunculus</taxon>
    </lineage>
</organism>
<evidence type="ECO:0000256" key="1">
    <source>
        <dbReference type="ARBA" id="ARBA00004141"/>
    </source>
</evidence>
<keyword evidence="3" id="KW-0732">Signal</keyword>
<dbReference type="GO" id="GO:0016020">
    <property type="term" value="C:membrane"/>
    <property type="evidence" value="ECO:0007669"/>
    <property type="project" value="UniProtKB-SubCell"/>
</dbReference>
<protein>
    <submittedName>
        <fullName evidence="11">Transmembrane receptor, eukaryota</fullName>
    </submittedName>
</protein>
<comment type="subcellular location">
    <subcellularLocation>
        <location evidence="1">Membrane</location>
        <topology evidence="1">Multi-pass membrane protein</topology>
    </subcellularLocation>
</comment>
<evidence type="ECO:0000313" key="11">
    <source>
        <dbReference type="WBParaSite" id="DME_0000585301-mRNA-1"/>
    </source>
</evidence>
<evidence type="ECO:0000256" key="2">
    <source>
        <dbReference type="ARBA" id="ARBA00022692"/>
    </source>
</evidence>
<gene>
    <name evidence="8" type="ORF">DME_LOCUS9377</name>
</gene>
<evidence type="ECO:0000259" key="7">
    <source>
        <dbReference type="Pfam" id="PF06814"/>
    </source>
</evidence>
<name>A0A0N4UEP0_DRAME</name>
<keyword evidence="4 6" id="KW-1133">Transmembrane helix</keyword>
<feature type="transmembrane region" description="Helical" evidence="6">
    <location>
        <begin position="53"/>
        <end position="74"/>
    </location>
</feature>
<feature type="domain" description="GOST seven transmembrane" evidence="7">
    <location>
        <begin position="325"/>
        <end position="401"/>
    </location>
</feature>
<keyword evidence="2 6" id="KW-0812">Transmembrane</keyword>
<feature type="transmembrane region" description="Helical" evidence="6">
    <location>
        <begin position="390"/>
        <end position="409"/>
    </location>
</feature>
<dbReference type="EMBL" id="UYYG01001181">
    <property type="protein sequence ID" value="VDN59404.1"/>
    <property type="molecule type" value="Genomic_DNA"/>
</dbReference>
<dbReference type="STRING" id="318479.A0A0N4UEP0"/>
<dbReference type="GO" id="GO:0042147">
    <property type="term" value="P:retrograde transport, endosome to Golgi"/>
    <property type="evidence" value="ECO:0007669"/>
    <property type="project" value="TreeGrafter"/>
</dbReference>
<dbReference type="InterPro" id="IPR053937">
    <property type="entry name" value="GOST_TM"/>
</dbReference>
<evidence type="ECO:0000313" key="9">
    <source>
        <dbReference type="Proteomes" id="UP000038040"/>
    </source>
</evidence>
<dbReference type="PANTHER" id="PTHR21229:SF1">
    <property type="entry name" value="GH17801P"/>
    <property type="match status" value="1"/>
</dbReference>
<proteinExistence type="predicted"/>
<reference evidence="8 10" key="2">
    <citation type="submission" date="2018-11" db="EMBL/GenBank/DDBJ databases">
        <authorList>
            <consortium name="Pathogen Informatics"/>
        </authorList>
    </citation>
    <scope>NUCLEOTIDE SEQUENCE [LARGE SCALE GENOMIC DNA]</scope>
</reference>
<feature type="transmembrane region" description="Helical" evidence="6">
    <location>
        <begin position="358"/>
        <end position="378"/>
    </location>
</feature>
<evidence type="ECO:0000256" key="5">
    <source>
        <dbReference type="ARBA" id="ARBA00023136"/>
    </source>
</evidence>
<dbReference type="Pfam" id="PF06814">
    <property type="entry name" value="GOST_TM"/>
    <property type="match status" value="1"/>
</dbReference>
<dbReference type="PANTHER" id="PTHR21229">
    <property type="entry name" value="LUNG SEVEN TRANSMEMBRANE RECEPTOR"/>
    <property type="match status" value="1"/>
</dbReference>
<dbReference type="Proteomes" id="UP000274756">
    <property type="component" value="Unassembled WGS sequence"/>
</dbReference>
<dbReference type="GO" id="GO:0005829">
    <property type="term" value="C:cytosol"/>
    <property type="evidence" value="ECO:0007669"/>
    <property type="project" value="GOC"/>
</dbReference>
<sequence length="411" mass="47646">MERTRNERNNERSNINHSIIVIKALIKSNAQFYSHRFGLFVHYSTTDEFRKSIMQYTVCIILLFFAALSNGHFLSPAIISSDLGLKPDMIEYIAFPQSALKDTEVEIRLRCAEDVDLIFDVQFVIRSSPCDKEFFDINRLVQVKELLNFYFDHEYEIPDGYDYNEILFYKSKIQRFSCKDSHGVMLFDDQTPHVPMRVHNVVSVTPQRKIKMHADYGENLKPSDYILRSVSSIQEEEENCDFVGPRCASNKTMKKVAMSRTKREYAGVNGDSIDGGAKMSLSSWHPVQKFPVDVINFPSDRRSHNITIDVQWRGPYGYLSAIDYPLLRFYALMCIIYAILAILWLFMCLKHWKDILRIQFWIGAVIIIGMVEKTMFYSEYATMNMNGSTVDGFIEIIEIGHSIVMIVVIEL</sequence>
<dbReference type="GO" id="GO:0005794">
    <property type="term" value="C:Golgi apparatus"/>
    <property type="evidence" value="ECO:0007669"/>
    <property type="project" value="TreeGrafter"/>
</dbReference>
<keyword evidence="5 6" id="KW-0472">Membrane</keyword>
<feature type="transmembrane region" description="Helical" evidence="6">
    <location>
        <begin position="327"/>
        <end position="346"/>
    </location>
</feature>
<dbReference type="OrthoDB" id="19932at2759"/>
<keyword evidence="10" id="KW-1185">Reference proteome</keyword>